<proteinExistence type="predicted"/>
<reference evidence="2" key="2">
    <citation type="journal article" date="2015" name="Fish Shellfish Immunol.">
        <title>Early steps in the European eel (Anguilla anguilla)-Vibrio vulnificus interaction in the gills: Role of the RtxA13 toxin.</title>
        <authorList>
            <person name="Callol A."/>
            <person name="Pajuelo D."/>
            <person name="Ebbesson L."/>
            <person name="Teles M."/>
            <person name="MacKenzie S."/>
            <person name="Amaro C."/>
        </authorList>
    </citation>
    <scope>NUCLEOTIDE SEQUENCE</scope>
</reference>
<evidence type="ECO:0000313" key="2">
    <source>
        <dbReference type="EMBL" id="JAH13536.1"/>
    </source>
</evidence>
<accession>A0A0E9Q9H6</accession>
<organism evidence="2">
    <name type="scientific">Anguilla anguilla</name>
    <name type="common">European freshwater eel</name>
    <name type="synonym">Muraena anguilla</name>
    <dbReference type="NCBI Taxonomy" id="7936"/>
    <lineage>
        <taxon>Eukaryota</taxon>
        <taxon>Metazoa</taxon>
        <taxon>Chordata</taxon>
        <taxon>Craniata</taxon>
        <taxon>Vertebrata</taxon>
        <taxon>Euteleostomi</taxon>
        <taxon>Actinopterygii</taxon>
        <taxon>Neopterygii</taxon>
        <taxon>Teleostei</taxon>
        <taxon>Anguilliformes</taxon>
        <taxon>Anguillidae</taxon>
        <taxon>Anguilla</taxon>
    </lineage>
</organism>
<reference evidence="2" key="1">
    <citation type="submission" date="2014-11" db="EMBL/GenBank/DDBJ databases">
        <authorList>
            <person name="Amaro Gonzalez C."/>
        </authorList>
    </citation>
    <scope>NUCLEOTIDE SEQUENCE</scope>
</reference>
<keyword evidence="1" id="KW-0472">Membrane</keyword>
<name>A0A0E9Q9H6_ANGAN</name>
<evidence type="ECO:0000256" key="1">
    <source>
        <dbReference type="SAM" id="Phobius"/>
    </source>
</evidence>
<keyword evidence="1" id="KW-0812">Transmembrane</keyword>
<sequence>MSAFCLSCFPFASKMFLWSLTFIHLIISSIININKAVEGME</sequence>
<feature type="transmembrane region" description="Helical" evidence="1">
    <location>
        <begin position="15"/>
        <end position="33"/>
    </location>
</feature>
<dbReference type="AlphaFoldDB" id="A0A0E9Q9H6"/>
<dbReference type="EMBL" id="GBXM01095041">
    <property type="protein sequence ID" value="JAH13536.1"/>
    <property type="molecule type" value="Transcribed_RNA"/>
</dbReference>
<protein>
    <submittedName>
        <fullName evidence="2">Uncharacterized protein</fullName>
    </submittedName>
</protein>
<keyword evidence="1" id="KW-1133">Transmembrane helix</keyword>